<dbReference type="STRING" id="63057.A0A2P5EIP8"/>
<dbReference type="EMBL" id="JXTC01000148">
    <property type="protein sequence ID" value="PON85421.1"/>
    <property type="molecule type" value="Genomic_DNA"/>
</dbReference>
<sequence>MADKEEGEENTSRGNEWEVVSLTASTYAAAPGPDEVESNDDGKGNTYEEEAETSHALFMSGHFVFPPSQHENLPLEPDNSTIHDEREDKDVVTALPAEEGGRSSGKDEENWPFKELTVTDEFPGIPFFDEKGKGLRFHGTDFEEGTNLQGLNLIEEQNVYNAARYSSFQTETTLVGSAPYGEETAVEPAEQDLDAGDIACSPRLSKDDKHDGSGLPCEAWWKRGAASLYSQAKEANAFWSIFVAAAVMGLVIIGQHWQQERWQAMQLKWQFSLNSEKTGRLFGPISRLKDVIVGGHRRGSLIRGSSSSEN</sequence>
<keyword evidence="2" id="KW-0472">Membrane</keyword>
<dbReference type="InterPro" id="IPR040304">
    <property type="entry name" value="ATG8-IP-1/2"/>
</dbReference>
<dbReference type="PANTHER" id="PTHR34797:SF1">
    <property type="entry name" value="ATG8-INTERACTING PROTEIN 2"/>
    <property type="match status" value="1"/>
</dbReference>
<dbReference type="PANTHER" id="PTHR34797">
    <property type="entry name" value="ATG8-INTERACTING PROTEIN 2"/>
    <property type="match status" value="1"/>
</dbReference>
<evidence type="ECO:0000256" key="2">
    <source>
        <dbReference type="SAM" id="Phobius"/>
    </source>
</evidence>
<organism evidence="3 4">
    <name type="scientific">Trema orientale</name>
    <name type="common">Charcoal tree</name>
    <name type="synonym">Celtis orientalis</name>
    <dbReference type="NCBI Taxonomy" id="63057"/>
    <lineage>
        <taxon>Eukaryota</taxon>
        <taxon>Viridiplantae</taxon>
        <taxon>Streptophyta</taxon>
        <taxon>Embryophyta</taxon>
        <taxon>Tracheophyta</taxon>
        <taxon>Spermatophyta</taxon>
        <taxon>Magnoliopsida</taxon>
        <taxon>eudicotyledons</taxon>
        <taxon>Gunneridae</taxon>
        <taxon>Pentapetalae</taxon>
        <taxon>rosids</taxon>
        <taxon>fabids</taxon>
        <taxon>Rosales</taxon>
        <taxon>Cannabaceae</taxon>
        <taxon>Trema</taxon>
    </lineage>
</organism>
<proteinExistence type="predicted"/>
<reference evidence="4" key="1">
    <citation type="submission" date="2016-06" db="EMBL/GenBank/DDBJ databases">
        <title>Parallel loss of symbiosis genes in relatives of nitrogen-fixing non-legume Parasponia.</title>
        <authorList>
            <person name="Van Velzen R."/>
            <person name="Holmer R."/>
            <person name="Bu F."/>
            <person name="Rutten L."/>
            <person name="Van Zeijl A."/>
            <person name="Liu W."/>
            <person name="Santuari L."/>
            <person name="Cao Q."/>
            <person name="Sharma T."/>
            <person name="Shen D."/>
            <person name="Roswanjaya Y."/>
            <person name="Wardhani T."/>
            <person name="Kalhor M.S."/>
            <person name="Jansen J."/>
            <person name="Van den Hoogen J."/>
            <person name="Gungor B."/>
            <person name="Hartog M."/>
            <person name="Hontelez J."/>
            <person name="Verver J."/>
            <person name="Yang W.-C."/>
            <person name="Schijlen E."/>
            <person name="Repin R."/>
            <person name="Schilthuizen M."/>
            <person name="Schranz E."/>
            <person name="Heidstra R."/>
            <person name="Miyata K."/>
            <person name="Fedorova E."/>
            <person name="Kohlen W."/>
            <person name="Bisseling T."/>
            <person name="Smit S."/>
            <person name="Geurts R."/>
        </authorList>
    </citation>
    <scope>NUCLEOTIDE SEQUENCE [LARGE SCALE GENOMIC DNA]</scope>
    <source>
        <strain evidence="4">cv. RG33-2</strain>
    </source>
</reference>
<feature type="region of interest" description="Disordered" evidence="1">
    <location>
        <begin position="1"/>
        <end position="51"/>
    </location>
</feature>
<evidence type="ECO:0000313" key="4">
    <source>
        <dbReference type="Proteomes" id="UP000237000"/>
    </source>
</evidence>
<dbReference type="FunCoup" id="A0A2P5EIP8">
    <property type="interactions" value="1109"/>
</dbReference>
<dbReference type="OrthoDB" id="604034at2759"/>
<evidence type="ECO:0000256" key="1">
    <source>
        <dbReference type="SAM" id="MobiDB-lite"/>
    </source>
</evidence>
<keyword evidence="2" id="KW-1133">Transmembrane helix</keyword>
<keyword evidence="4" id="KW-1185">Reference proteome</keyword>
<dbReference type="Proteomes" id="UP000237000">
    <property type="component" value="Unassembled WGS sequence"/>
</dbReference>
<keyword evidence="2" id="KW-0812">Transmembrane</keyword>
<dbReference type="AlphaFoldDB" id="A0A2P5EIP8"/>
<accession>A0A2P5EIP8</accession>
<comment type="caution">
    <text evidence="3">The sequence shown here is derived from an EMBL/GenBank/DDBJ whole genome shotgun (WGS) entry which is preliminary data.</text>
</comment>
<feature type="transmembrane region" description="Helical" evidence="2">
    <location>
        <begin position="237"/>
        <end position="257"/>
    </location>
</feature>
<protein>
    <submittedName>
        <fullName evidence="3">Mesoderm induction early response protein</fullName>
    </submittedName>
</protein>
<evidence type="ECO:0000313" key="3">
    <source>
        <dbReference type="EMBL" id="PON85421.1"/>
    </source>
</evidence>
<gene>
    <name evidence="3" type="ORF">TorRG33x02_188310</name>
</gene>
<dbReference type="InParanoid" id="A0A2P5EIP8"/>
<name>A0A2P5EIP8_TREOI</name>